<keyword evidence="2" id="KW-1185">Reference proteome</keyword>
<dbReference type="EMBL" id="JALHLF010000010">
    <property type="protein sequence ID" value="MCJ2182044.1"/>
    <property type="molecule type" value="Genomic_DNA"/>
</dbReference>
<protein>
    <submittedName>
        <fullName evidence="1">Uncharacterized protein</fullName>
    </submittedName>
</protein>
<evidence type="ECO:0000313" key="1">
    <source>
        <dbReference type="EMBL" id="MCJ2182044.1"/>
    </source>
</evidence>
<reference evidence="1" key="1">
    <citation type="submission" date="2022-03" db="EMBL/GenBank/DDBJ databases">
        <title>Identification of a novel bacterium isolated from mangrove sediments.</title>
        <authorList>
            <person name="Pan X."/>
        </authorList>
    </citation>
    <scope>NUCLEOTIDE SEQUENCE</scope>
    <source>
        <strain evidence="1">B1949</strain>
    </source>
</reference>
<dbReference type="RefSeq" id="WP_244017557.1">
    <property type="nucleotide sequence ID" value="NZ_JALHLF010000010.1"/>
</dbReference>
<organism evidence="1 2">
    <name type="scientific">Novosphingobium organovorum</name>
    <dbReference type="NCBI Taxonomy" id="2930092"/>
    <lineage>
        <taxon>Bacteria</taxon>
        <taxon>Pseudomonadati</taxon>
        <taxon>Pseudomonadota</taxon>
        <taxon>Alphaproteobacteria</taxon>
        <taxon>Sphingomonadales</taxon>
        <taxon>Sphingomonadaceae</taxon>
        <taxon>Novosphingobium</taxon>
    </lineage>
</organism>
<dbReference type="Proteomes" id="UP001162881">
    <property type="component" value="Unassembled WGS sequence"/>
</dbReference>
<sequence>MTMTIANAAARIARNLPEAEQSLDAALLASTRLMESMLLARQAEGLAVYTGQSALLRLARTQRTLLTGQSDMLRVHRELLGIGREVKAIDDEDGTCPSEAVRDASVETLRLSA</sequence>
<proteinExistence type="predicted"/>
<evidence type="ECO:0000313" key="2">
    <source>
        <dbReference type="Proteomes" id="UP001162881"/>
    </source>
</evidence>
<name>A0ABT0BAG3_9SPHN</name>
<comment type="caution">
    <text evidence="1">The sequence shown here is derived from an EMBL/GenBank/DDBJ whole genome shotgun (WGS) entry which is preliminary data.</text>
</comment>
<accession>A0ABT0BAG3</accession>
<gene>
    <name evidence="1" type="ORF">MTR62_04905</name>
</gene>